<comment type="caution">
    <text evidence="2">The sequence shown here is derived from an EMBL/GenBank/DDBJ whole genome shotgun (WGS) entry which is preliminary data.</text>
</comment>
<evidence type="ECO:0008006" key="4">
    <source>
        <dbReference type="Google" id="ProtNLM"/>
    </source>
</evidence>
<dbReference type="InterPro" id="IPR011893">
    <property type="entry name" value="Selenoprotein_Rdx-typ"/>
</dbReference>
<organism evidence="2 3">
    <name type="scientific">Euplotes crassus</name>
    <dbReference type="NCBI Taxonomy" id="5936"/>
    <lineage>
        <taxon>Eukaryota</taxon>
        <taxon>Sar</taxon>
        <taxon>Alveolata</taxon>
        <taxon>Ciliophora</taxon>
        <taxon>Intramacronucleata</taxon>
        <taxon>Spirotrichea</taxon>
        <taxon>Hypotrichia</taxon>
        <taxon>Euplotida</taxon>
        <taxon>Euplotidae</taxon>
        <taxon>Moneuplotes</taxon>
    </lineage>
</organism>
<name>A0AAD2D705_EUPCR</name>
<evidence type="ECO:0000313" key="3">
    <source>
        <dbReference type="Proteomes" id="UP001295684"/>
    </source>
</evidence>
<dbReference type="InterPro" id="IPR036249">
    <property type="entry name" value="Thioredoxin-like_sf"/>
</dbReference>
<dbReference type="Pfam" id="PF10262">
    <property type="entry name" value="Rdx"/>
    <property type="match status" value="1"/>
</dbReference>
<dbReference type="AlphaFoldDB" id="A0AAD2D705"/>
<dbReference type="NCBIfam" id="TIGR02174">
    <property type="entry name" value="CXXU_selWTH"/>
    <property type="match status" value="1"/>
</dbReference>
<keyword evidence="1" id="KW-0676">Redox-active center</keyword>
<evidence type="ECO:0000313" key="2">
    <source>
        <dbReference type="EMBL" id="CAI2381921.1"/>
    </source>
</evidence>
<sequence>MGVCGSKAEIFGSKDAEFTMKIQFCGGCSYRPKAVYVQKEVEKIFGEKLAVIFKKDLKVTGNFEITLFNQKTGESKLVHSKKNGGGFVKEDNFDEFKEKLAEFCSS</sequence>
<reference evidence="2" key="1">
    <citation type="submission" date="2023-07" db="EMBL/GenBank/DDBJ databases">
        <authorList>
            <consortium name="AG Swart"/>
            <person name="Singh M."/>
            <person name="Singh A."/>
            <person name="Seah K."/>
            <person name="Emmerich C."/>
        </authorList>
    </citation>
    <scope>NUCLEOTIDE SEQUENCE</scope>
    <source>
        <strain evidence="2">DP1</strain>
    </source>
</reference>
<dbReference type="Proteomes" id="UP001295684">
    <property type="component" value="Unassembled WGS sequence"/>
</dbReference>
<evidence type="ECO:0000256" key="1">
    <source>
        <dbReference type="ARBA" id="ARBA00023284"/>
    </source>
</evidence>
<accession>A0AAD2D705</accession>
<keyword evidence="3" id="KW-1185">Reference proteome</keyword>
<gene>
    <name evidence="2" type="ORF">ECRASSUSDP1_LOCUS23387</name>
</gene>
<proteinExistence type="predicted"/>
<dbReference type="Gene3D" id="3.40.30.10">
    <property type="entry name" value="Glutaredoxin"/>
    <property type="match status" value="1"/>
</dbReference>
<dbReference type="EMBL" id="CAMPGE010024053">
    <property type="protein sequence ID" value="CAI2381921.1"/>
    <property type="molecule type" value="Genomic_DNA"/>
</dbReference>
<protein>
    <recommendedName>
        <fullName evidence="4">Selenoprotein W</fullName>
    </recommendedName>
</protein>
<dbReference type="SUPFAM" id="SSF52833">
    <property type="entry name" value="Thioredoxin-like"/>
    <property type="match status" value="1"/>
</dbReference>